<dbReference type="PANTHER" id="PTHR43731">
    <property type="entry name" value="RHOMBOID PROTEASE"/>
    <property type="match status" value="1"/>
</dbReference>
<keyword evidence="11" id="KW-1185">Reference proteome</keyword>
<comment type="subcellular location">
    <subcellularLocation>
        <location evidence="1">Membrane</location>
        <topology evidence="1">Multi-pass membrane protein</topology>
    </subcellularLocation>
</comment>
<dbReference type="InterPro" id="IPR022764">
    <property type="entry name" value="Peptidase_S54_rhomboid_dom"/>
</dbReference>
<keyword evidence="10" id="KW-0645">Protease</keyword>
<name>A0ABW3JQQ7_9FLAO</name>
<dbReference type="EC" id="3.4.21.105" evidence="10"/>
<dbReference type="InterPro" id="IPR050925">
    <property type="entry name" value="Rhomboid_protease_S54"/>
</dbReference>
<dbReference type="GO" id="GO:0006508">
    <property type="term" value="P:proteolysis"/>
    <property type="evidence" value="ECO:0007669"/>
    <property type="project" value="UniProtKB-KW"/>
</dbReference>
<evidence type="ECO:0000256" key="6">
    <source>
        <dbReference type="ARBA" id="ARBA00023136"/>
    </source>
</evidence>
<feature type="transmembrane region" description="Helical" evidence="7">
    <location>
        <begin position="68"/>
        <end position="95"/>
    </location>
</feature>
<evidence type="ECO:0000313" key="10">
    <source>
        <dbReference type="EMBL" id="MFD0992324.1"/>
    </source>
</evidence>
<dbReference type="GO" id="GO:0008233">
    <property type="term" value="F:peptidase activity"/>
    <property type="evidence" value="ECO:0007669"/>
    <property type="project" value="UniProtKB-KW"/>
</dbReference>
<dbReference type="EMBL" id="JBHTJR010000022">
    <property type="protein sequence ID" value="MFD0992324.1"/>
    <property type="molecule type" value="Genomic_DNA"/>
</dbReference>
<evidence type="ECO:0000256" key="2">
    <source>
        <dbReference type="ARBA" id="ARBA00009045"/>
    </source>
</evidence>
<protein>
    <submittedName>
        <fullName evidence="10">Rhomboid family intramembrane serine protease</fullName>
        <ecNumber evidence="10">3.4.21.105</ecNumber>
    </submittedName>
</protein>
<feature type="domain" description="DUF6576" evidence="9">
    <location>
        <begin position="248"/>
        <end position="279"/>
    </location>
</feature>
<comment type="caution">
    <text evidence="10">The sequence shown here is derived from an EMBL/GenBank/DDBJ whole genome shotgun (WGS) entry which is preliminary data.</text>
</comment>
<dbReference type="InterPro" id="IPR035952">
    <property type="entry name" value="Rhomboid-like_sf"/>
</dbReference>
<evidence type="ECO:0000256" key="1">
    <source>
        <dbReference type="ARBA" id="ARBA00004141"/>
    </source>
</evidence>
<organism evidence="10 11">
    <name type="scientific">Tenacibaculum geojense</name>
    <dbReference type="NCBI Taxonomy" id="915352"/>
    <lineage>
        <taxon>Bacteria</taxon>
        <taxon>Pseudomonadati</taxon>
        <taxon>Bacteroidota</taxon>
        <taxon>Flavobacteriia</taxon>
        <taxon>Flavobacteriales</taxon>
        <taxon>Flavobacteriaceae</taxon>
        <taxon>Tenacibaculum</taxon>
    </lineage>
</organism>
<keyword evidence="4 10" id="KW-0378">Hydrolase</keyword>
<dbReference type="PANTHER" id="PTHR43731:SF14">
    <property type="entry name" value="PRESENILIN-ASSOCIATED RHOMBOID-LIKE PROTEIN, MITOCHONDRIAL"/>
    <property type="match status" value="1"/>
</dbReference>
<evidence type="ECO:0000259" key="9">
    <source>
        <dbReference type="Pfam" id="PF20216"/>
    </source>
</evidence>
<gene>
    <name evidence="10" type="ORF">ACFQ1U_03820</name>
</gene>
<keyword evidence="6 7" id="KW-0472">Membrane</keyword>
<dbReference type="SUPFAM" id="SSF144091">
    <property type="entry name" value="Rhomboid-like"/>
    <property type="match status" value="1"/>
</dbReference>
<dbReference type="Pfam" id="PF01694">
    <property type="entry name" value="Rhomboid"/>
    <property type="match status" value="1"/>
</dbReference>
<feature type="domain" description="Peptidase S54 rhomboid" evidence="8">
    <location>
        <begin position="65"/>
        <end position="208"/>
    </location>
</feature>
<sequence length="285" mass="32240">MKELNTLKYRFQNAGIVEKLIYINLCVFIATFVFNTLGYLFQSNTNFLIQWFSLSADLDSFLYKPWSIVSYGFLHGGFLHILFNLIALYFIGNLFVQYFTSKQLLNFYLYGTIVGGILFLLSYNAFPVFKNLPHNNILVGASAGISAIFVGIATYMPNYQVKIPLIGYIKLWHLAAFWILVDIIQIPVSNAGGHIAHLGGALFGYLYVHNASNKTLSFSNPLKNIFKKKEKPLKTVYKSGNKAFVKNSKSENQEKIDAILDKIGKSGYDALTKAEKEFLFKQGKN</sequence>
<evidence type="ECO:0000313" key="11">
    <source>
        <dbReference type="Proteomes" id="UP001597062"/>
    </source>
</evidence>
<dbReference type="Proteomes" id="UP001597062">
    <property type="component" value="Unassembled WGS sequence"/>
</dbReference>
<evidence type="ECO:0000256" key="3">
    <source>
        <dbReference type="ARBA" id="ARBA00022692"/>
    </source>
</evidence>
<feature type="transmembrane region" description="Helical" evidence="7">
    <location>
        <begin position="137"/>
        <end position="156"/>
    </location>
</feature>
<keyword evidence="5 7" id="KW-1133">Transmembrane helix</keyword>
<dbReference type="InterPro" id="IPR046483">
    <property type="entry name" value="DUF6576"/>
</dbReference>
<feature type="transmembrane region" description="Helical" evidence="7">
    <location>
        <begin position="107"/>
        <end position="125"/>
    </location>
</feature>
<feature type="transmembrane region" description="Helical" evidence="7">
    <location>
        <begin position="21"/>
        <end position="41"/>
    </location>
</feature>
<feature type="transmembrane region" description="Helical" evidence="7">
    <location>
        <begin position="191"/>
        <end position="208"/>
    </location>
</feature>
<dbReference type="RefSeq" id="WP_386105495.1">
    <property type="nucleotide sequence ID" value="NZ_JBHTJR010000022.1"/>
</dbReference>
<keyword evidence="3 7" id="KW-0812">Transmembrane</keyword>
<dbReference type="Pfam" id="PF20216">
    <property type="entry name" value="DUF6576"/>
    <property type="match status" value="1"/>
</dbReference>
<accession>A0ABW3JQQ7</accession>
<feature type="transmembrane region" description="Helical" evidence="7">
    <location>
        <begin position="168"/>
        <end position="185"/>
    </location>
</feature>
<comment type="similarity">
    <text evidence="2">Belongs to the peptidase S54 family.</text>
</comment>
<reference evidence="11" key="1">
    <citation type="journal article" date="2019" name="Int. J. Syst. Evol. Microbiol.">
        <title>The Global Catalogue of Microorganisms (GCM) 10K type strain sequencing project: providing services to taxonomists for standard genome sequencing and annotation.</title>
        <authorList>
            <consortium name="The Broad Institute Genomics Platform"/>
            <consortium name="The Broad Institute Genome Sequencing Center for Infectious Disease"/>
            <person name="Wu L."/>
            <person name="Ma J."/>
        </authorList>
    </citation>
    <scope>NUCLEOTIDE SEQUENCE [LARGE SCALE GENOMIC DNA]</scope>
    <source>
        <strain evidence="11">CCUG 60527</strain>
    </source>
</reference>
<evidence type="ECO:0000256" key="4">
    <source>
        <dbReference type="ARBA" id="ARBA00022801"/>
    </source>
</evidence>
<evidence type="ECO:0000256" key="5">
    <source>
        <dbReference type="ARBA" id="ARBA00022989"/>
    </source>
</evidence>
<proteinExistence type="inferred from homology"/>
<dbReference type="Gene3D" id="1.20.1540.10">
    <property type="entry name" value="Rhomboid-like"/>
    <property type="match status" value="1"/>
</dbReference>
<evidence type="ECO:0000259" key="8">
    <source>
        <dbReference type="Pfam" id="PF01694"/>
    </source>
</evidence>
<evidence type="ECO:0000256" key="7">
    <source>
        <dbReference type="SAM" id="Phobius"/>
    </source>
</evidence>